<sequence length="278" mass="30392">MTCRELIRRASESFCAAGIPDPVNDAALLLSHLTGRPPLALRLDEETVLDPSVIDSFKSLAEKRLSRIPLQYLLGEAPFYGRMFRVDSRVLIPRPETELLCEWALELLKDRSSPRILDLCCGSGCIGISLKAELPSASVTLSDISPDALDLAAENASLLGADVALCRSDLLEAFSGTSFDLIISNPPYIPSADCDTLQEEVLREPRLALDGGNDGLSVYRRIVREAFPRLSPGGFLLMELGISEDEAVSALLSDYGYESIQIREDLSGIRRMILSTHP</sequence>
<keyword evidence="2" id="KW-1185">Reference proteome</keyword>
<comment type="caution">
    <text evidence="1">The sequence shown here is derived from an EMBL/GenBank/DDBJ whole genome shotgun (WGS) entry which is preliminary data.</text>
</comment>
<reference evidence="1" key="1">
    <citation type="submission" date="2017-04" db="EMBL/GenBank/DDBJ databases">
        <authorList>
            <person name="Varghese N."/>
            <person name="Submissions S."/>
        </authorList>
    </citation>
    <scope>NUCLEOTIDE SEQUENCE</scope>
    <source>
        <strain evidence="1">WTE2008</strain>
    </source>
</reference>
<proteinExistence type="predicted"/>
<accession>A0AC61PIW3</accession>
<dbReference type="Proteomes" id="UP000192328">
    <property type="component" value="Unassembled WGS sequence"/>
</dbReference>
<gene>
    <name evidence="1" type="ORF">SAMN06297397_0738</name>
</gene>
<evidence type="ECO:0000313" key="2">
    <source>
        <dbReference type="Proteomes" id="UP000192328"/>
    </source>
</evidence>
<dbReference type="EMBL" id="FWXZ01000001">
    <property type="protein sequence ID" value="SMC41199.1"/>
    <property type="molecule type" value="Genomic_DNA"/>
</dbReference>
<evidence type="ECO:0000313" key="1">
    <source>
        <dbReference type="EMBL" id="SMC41199.1"/>
    </source>
</evidence>
<protein>
    <submittedName>
        <fullName evidence="1">Release factor glutamine methyltransferase</fullName>
    </submittedName>
</protein>
<name>A0AC61PIW3_9FIRM</name>
<organism evidence="1 2">
    <name type="scientific">Aristaeella lactis</name>
    <dbReference type="NCBI Taxonomy" id="3046383"/>
    <lineage>
        <taxon>Bacteria</taxon>
        <taxon>Bacillati</taxon>
        <taxon>Bacillota</taxon>
        <taxon>Clostridia</taxon>
        <taxon>Eubacteriales</taxon>
        <taxon>Aristaeellaceae</taxon>
        <taxon>Aristaeella</taxon>
    </lineage>
</organism>
<keyword evidence="1" id="KW-0808">Transferase</keyword>
<keyword evidence="1" id="KW-0489">Methyltransferase</keyword>